<dbReference type="Proteomes" id="UP001209713">
    <property type="component" value="Unassembled WGS sequence"/>
</dbReference>
<dbReference type="RefSeq" id="WP_263531491.1">
    <property type="nucleotide sequence ID" value="NZ_JAOVZB010000009.1"/>
</dbReference>
<gene>
    <name evidence="1" type="ORF">OFY17_14700</name>
</gene>
<evidence type="ECO:0000313" key="2">
    <source>
        <dbReference type="Proteomes" id="UP001209713"/>
    </source>
</evidence>
<comment type="caution">
    <text evidence="1">The sequence shown here is derived from an EMBL/GenBank/DDBJ whole genome shotgun (WGS) entry which is preliminary data.</text>
</comment>
<dbReference type="EMBL" id="JAOVZB010000009">
    <property type="protein sequence ID" value="MCV2404113.1"/>
    <property type="molecule type" value="Genomic_DNA"/>
</dbReference>
<keyword evidence="2" id="KW-1185">Reference proteome</keyword>
<accession>A0ABT2YW43</accession>
<sequence length="116" mass="12718">MSDLTTQHDDAVEPDEEVLISALRNQDDIPILMDVVSEKIEAGVSQEVYMTQSVEVGLSAAPETDSVDTAQEVVSQEAQQQDVKAQEKIAAAISEVLERRLPELVAEVITVLEKRN</sequence>
<protein>
    <submittedName>
        <fullName evidence="1">Uncharacterized protein</fullName>
    </submittedName>
</protein>
<evidence type="ECO:0000313" key="1">
    <source>
        <dbReference type="EMBL" id="MCV2404113.1"/>
    </source>
</evidence>
<organism evidence="1 2">
    <name type="scientific">Marinomonas sargassi</name>
    <dbReference type="NCBI Taxonomy" id="2984494"/>
    <lineage>
        <taxon>Bacteria</taxon>
        <taxon>Pseudomonadati</taxon>
        <taxon>Pseudomonadota</taxon>
        <taxon>Gammaproteobacteria</taxon>
        <taxon>Oceanospirillales</taxon>
        <taxon>Oceanospirillaceae</taxon>
        <taxon>Marinomonas</taxon>
    </lineage>
</organism>
<proteinExistence type="predicted"/>
<reference evidence="1 2" key="1">
    <citation type="submission" date="2022-10" db="EMBL/GenBank/DDBJ databases">
        <title>Marinomonas transparenta sp. nov. and Marinomonas sargassi sp. nov., isolated from marine alga (Sargassum natans (L.) Gaillon).</title>
        <authorList>
            <person name="Wang Y."/>
        </authorList>
    </citation>
    <scope>NUCLEOTIDE SEQUENCE [LARGE SCALE GENOMIC DNA]</scope>
    <source>
        <strain evidence="1 2">C2222</strain>
    </source>
</reference>
<name>A0ABT2YW43_9GAMM</name>